<organism evidence="1 2">
    <name type="scientific">Littorina saxatilis</name>
    <dbReference type="NCBI Taxonomy" id="31220"/>
    <lineage>
        <taxon>Eukaryota</taxon>
        <taxon>Metazoa</taxon>
        <taxon>Spiralia</taxon>
        <taxon>Lophotrochozoa</taxon>
        <taxon>Mollusca</taxon>
        <taxon>Gastropoda</taxon>
        <taxon>Caenogastropoda</taxon>
        <taxon>Littorinimorpha</taxon>
        <taxon>Littorinoidea</taxon>
        <taxon>Littorinidae</taxon>
        <taxon>Littorina</taxon>
    </lineage>
</organism>
<accession>A0AAN9AI35</accession>
<comment type="caution">
    <text evidence="1">The sequence shown here is derived from an EMBL/GenBank/DDBJ whole genome shotgun (WGS) entry which is preliminary data.</text>
</comment>
<name>A0AAN9AI35_9CAEN</name>
<evidence type="ECO:0000313" key="1">
    <source>
        <dbReference type="EMBL" id="KAK7087356.1"/>
    </source>
</evidence>
<proteinExistence type="predicted"/>
<dbReference type="Proteomes" id="UP001374579">
    <property type="component" value="Unassembled WGS sequence"/>
</dbReference>
<keyword evidence="2" id="KW-1185">Reference proteome</keyword>
<protein>
    <submittedName>
        <fullName evidence="1">Uncharacterized protein</fullName>
    </submittedName>
</protein>
<sequence>MKQSNSGVFLDLCSSVQGCLKDSVMDECSHLAKCLQSSGKMAEVRIKVSSARHDGTDVHGTVNANQDEVIQINEDQGQCSREET</sequence>
<gene>
    <name evidence="1" type="ORF">V1264_021421</name>
</gene>
<reference evidence="1 2" key="1">
    <citation type="submission" date="2024-02" db="EMBL/GenBank/DDBJ databases">
        <title>Chromosome-scale genome assembly of the rough periwinkle Littorina saxatilis.</title>
        <authorList>
            <person name="De Jode A."/>
            <person name="Faria R."/>
            <person name="Formenti G."/>
            <person name="Sims Y."/>
            <person name="Smith T.P."/>
            <person name="Tracey A."/>
            <person name="Wood J.M.D."/>
            <person name="Zagrodzka Z.B."/>
            <person name="Johannesson K."/>
            <person name="Butlin R.K."/>
            <person name="Leder E.H."/>
        </authorList>
    </citation>
    <scope>NUCLEOTIDE SEQUENCE [LARGE SCALE GENOMIC DNA]</scope>
    <source>
        <strain evidence="1">Snail1</strain>
        <tissue evidence="1">Muscle</tissue>
    </source>
</reference>
<evidence type="ECO:0000313" key="2">
    <source>
        <dbReference type="Proteomes" id="UP001374579"/>
    </source>
</evidence>
<dbReference type="AlphaFoldDB" id="A0AAN9AI35"/>
<dbReference type="EMBL" id="JBAMIC010004070">
    <property type="protein sequence ID" value="KAK7087356.1"/>
    <property type="molecule type" value="Genomic_DNA"/>
</dbReference>